<protein>
    <submittedName>
        <fullName evidence="1">Uncharacterized protein</fullName>
    </submittedName>
</protein>
<dbReference type="Pfam" id="PF08578">
    <property type="entry name" value="DUF1765"/>
    <property type="match status" value="1"/>
</dbReference>
<dbReference type="AlphaFoldDB" id="A0A8H7V2L6"/>
<dbReference type="PANTHER" id="PTHR37988:SF1">
    <property type="entry name" value="UPF0592 MEMBRANE PROTEIN C7D4.03C"/>
    <property type="match status" value="1"/>
</dbReference>
<dbReference type="OrthoDB" id="296767at2759"/>
<comment type="caution">
    <text evidence="1">The sequence shown here is derived from an EMBL/GenBank/DDBJ whole genome shotgun (WGS) entry which is preliminary data.</text>
</comment>
<evidence type="ECO:0000313" key="1">
    <source>
        <dbReference type="EMBL" id="KAG2203182.1"/>
    </source>
</evidence>
<gene>
    <name evidence="1" type="ORF">INT46_008940</name>
</gene>
<dbReference type="InterPro" id="IPR013887">
    <property type="entry name" value="UPF0592"/>
</dbReference>
<organism evidence="1 2">
    <name type="scientific">Mucor plumbeus</name>
    <dbReference type="NCBI Taxonomy" id="97098"/>
    <lineage>
        <taxon>Eukaryota</taxon>
        <taxon>Fungi</taxon>
        <taxon>Fungi incertae sedis</taxon>
        <taxon>Mucoromycota</taxon>
        <taxon>Mucoromycotina</taxon>
        <taxon>Mucoromycetes</taxon>
        <taxon>Mucorales</taxon>
        <taxon>Mucorineae</taxon>
        <taxon>Mucoraceae</taxon>
        <taxon>Mucor</taxon>
    </lineage>
</organism>
<name>A0A8H7V2L6_9FUNG</name>
<dbReference type="EMBL" id="JAEPRC010000237">
    <property type="protein sequence ID" value="KAG2203182.1"/>
    <property type="molecule type" value="Genomic_DNA"/>
</dbReference>
<reference evidence="1" key="1">
    <citation type="submission" date="2020-12" db="EMBL/GenBank/DDBJ databases">
        <title>Metabolic potential, ecology and presence of endohyphal bacteria is reflected in genomic diversity of Mucoromycotina.</title>
        <authorList>
            <person name="Muszewska A."/>
            <person name="Okrasinska A."/>
            <person name="Steczkiewicz K."/>
            <person name="Drgas O."/>
            <person name="Orlowska M."/>
            <person name="Perlinska-Lenart U."/>
            <person name="Aleksandrzak-Piekarczyk T."/>
            <person name="Szatraj K."/>
            <person name="Zielenkiewicz U."/>
            <person name="Pilsyk S."/>
            <person name="Malc E."/>
            <person name="Mieczkowski P."/>
            <person name="Kruszewska J.S."/>
            <person name="Biernat P."/>
            <person name="Pawlowska J."/>
        </authorList>
    </citation>
    <scope>NUCLEOTIDE SEQUENCE</scope>
    <source>
        <strain evidence="1">CBS 226.32</strain>
    </source>
</reference>
<accession>A0A8H7V2L6</accession>
<proteinExistence type="predicted"/>
<keyword evidence="2" id="KW-1185">Reference proteome</keyword>
<dbReference type="Proteomes" id="UP000650833">
    <property type="component" value="Unassembled WGS sequence"/>
</dbReference>
<sequence length="941" mass="109251">MKEVISHCESSLNATTISHKNMTKKRHLLSLLPLFTKKNDDRSNVPVSSSSTTITSISSSSTICNSSTCNNISTVQKPVIRAKNPIAIPDYSSLRKLFLKFQSKPKQRSDILKVDVSLWFRKNSNEIYFEQSQHTKEFASFWGLKNASKEEEKLNLGRGTLLKWWRSLLNNIVMANQDDKSLYFEFILEIMARNEFLEFDFVGPFHYTEWLHLEEFPIRKDYRRLLVASLRLAIDKLSQKAIYSNVISFSAKVLALSYFKVPGVAMLLLKALDAPLKMMDSLYKEMTDLPSQQCQQQQQQQQQKLMLELRLIFPSFLHKIMIPDKKSYQDCLASDEDYPELPIRMSGNWKRRWESDDSELFFSFYRHYHVALKTSIIARYNNMCQFRLHQRNLILTISPGYMCLASYFSSKLHSLTQREICSVTNGGVGTNNNNDKNSFFMSSTLSPVNNIQMSNGNGDYKSTFSSVIGKPKPLIMATKRYAECMTWNIIAADPSGLYHDMINVWLRTIIKKTVLTNAEQVFCLLDFLEQTILELQKFPVKLAYIPLDRPFILYTLNIILSQCDHTITLLRALSFIYAHFHFFITQTVLLDMLCNRILMNTRILERLLLHWGRNVRIFFLRCLVWRVGRVWSTEDVLWSAEIAHIVKEMDTDRKISPCNGHQCWLRWSSNCSLSTTTDNSEKTQAYSQCALEIHIKLETLMASFHTHYYNIQDKQNHYSSVDKDTTLPEEPMTHFNSITAFLPLCNADNFFKTIPCHSLEQSITGYSNYQKDPSSKLKALRKKHLTIKFDKGKMMKLLNSRNGNTVQRLSKENNILSEEYDNDEGLCTTSTANKEGISVNREIYTIASEYNMYSSLHHPLKSSRQEEKDKPQSHFTFSAVNSWKYKHTKQVYAKKAIVELKEIVNEYHAWLQKTPKSSAEVIFVAPKLFLEWPKNWHFSAT</sequence>
<evidence type="ECO:0000313" key="2">
    <source>
        <dbReference type="Proteomes" id="UP000650833"/>
    </source>
</evidence>
<dbReference type="PANTHER" id="PTHR37988">
    <property type="entry name" value="UPF0592 MEMBRANE PROTEIN C7D4.03C"/>
    <property type="match status" value="1"/>
</dbReference>